<protein>
    <submittedName>
        <fullName evidence="2">Uncharacterized protein</fullName>
    </submittedName>
</protein>
<feature type="region of interest" description="Disordered" evidence="1">
    <location>
        <begin position="39"/>
        <end position="94"/>
    </location>
</feature>
<proteinExistence type="predicted"/>
<dbReference type="AlphaFoldDB" id="A0A176WK75"/>
<organism evidence="2 3">
    <name type="scientific">Marchantia polymorpha subsp. ruderalis</name>
    <dbReference type="NCBI Taxonomy" id="1480154"/>
    <lineage>
        <taxon>Eukaryota</taxon>
        <taxon>Viridiplantae</taxon>
        <taxon>Streptophyta</taxon>
        <taxon>Embryophyta</taxon>
        <taxon>Marchantiophyta</taxon>
        <taxon>Marchantiopsida</taxon>
        <taxon>Marchantiidae</taxon>
        <taxon>Marchantiales</taxon>
        <taxon>Marchantiaceae</taxon>
        <taxon>Marchantia</taxon>
    </lineage>
</organism>
<sequence>MMGGAGSAGTMQAVGIGRREGRGGDLMGGGWRPYVGAGGGVSHQQWRSTGRREKAARCGKGPGWDGMGWDAGVGMSGVQQQQQEEEEEEKRGAEWSMHACNAMVPCVISILGGSAGEQVRSGYVFQRRCWFVDIGRVGEAEYGMGSI</sequence>
<accession>A0A176WK75</accession>
<evidence type="ECO:0000313" key="3">
    <source>
        <dbReference type="Proteomes" id="UP000077202"/>
    </source>
</evidence>
<dbReference type="Proteomes" id="UP000077202">
    <property type="component" value="Unassembled WGS sequence"/>
</dbReference>
<keyword evidence="3" id="KW-1185">Reference proteome</keyword>
<name>A0A176WK75_MARPO</name>
<comment type="caution">
    <text evidence="2">The sequence shown here is derived from an EMBL/GenBank/DDBJ whole genome shotgun (WGS) entry which is preliminary data.</text>
</comment>
<dbReference type="EMBL" id="LVLJ01000781">
    <property type="protein sequence ID" value="OAE32596.1"/>
    <property type="molecule type" value="Genomic_DNA"/>
</dbReference>
<evidence type="ECO:0000256" key="1">
    <source>
        <dbReference type="SAM" id="MobiDB-lite"/>
    </source>
</evidence>
<feature type="compositionally biased region" description="Gly residues" evidence="1">
    <location>
        <begin position="60"/>
        <end position="75"/>
    </location>
</feature>
<evidence type="ECO:0000313" key="2">
    <source>
        <dbReference type="EMBL" id="OAE32596.1"/>
    </source>
</evidence>
<reference evidence="2" key="1">
    <citation type="submission" date="2016-03" db="EMBL/GenBank/DDBJ databases">
        <title>Mechanisms controlling the formation of the plant cell surface in tip-growing cells are functionally conserved among land plants.</title>
        <authorList>
            <person name="Honkanen S."/>
            <person name="Jones V.A."/>
            <person name="Morieri G."/>
            <person name="Champion C."/>
            <person name="Hetherington A.J."/>
            <person name="Kelly S."/>
            <person name="Saint-Marcoux D."/>
            <person name="Proust H."/>
            <person name="Prescott H."/>
            <person name="Dolan L."/>
        </authorList>
    </citation>
    <scope>NUCLEOTIDE SEQUENCE [LARGE SCALE GENOMIC DNA]</scope>
    <source>
        <tissue evidence="2">Whole gametophyte</tissue>
    </source>
</reference>
<gene>
    <name evidence="2" type="ORF">AXG93_3228s1130</name>
</gene>